<organism evidence="2 3">
    <name type="scientific">Candidatus Avipropionibacterium avicola</name>
    <dbReference type="NCBI Taxonomy" id="2840701"/>
    <lineage>
        <taxon>Bacteria</taxon>
        <taxon>Bacillati</taxon>
        <taxon>Actinomycetota</taxon>
        <taxon>Actinomycetes</taxon>
        <taxon>Propionibacteriales</taxon>
        <taxon>Propionibacteriaceae</taxon>
        <taxon>Propionibacteriaceae incertae sedis</taxon>
        <taxon>Candidatus Avipropionibacterium</taxon>
    </lineage>
</organism>
<dbReference type="EMBL" id="DVLP01000446">
    <property type="protein sequence ID" value="HIT76964.1"/>
    <property type="molecule type" value="Genomic_DNA"/>
</dbReference>
<feature type="transmembrane region" description="Helical" evidence="1">
    <location>
        <begin position="37"/>
        <end position="53"/>
    </location>
</feature>
<gene>
    <name evidence="2" type="ORF">IAA98_15410</name>
</gene>
<dbReference type="AlphaFoldDB" id="A0A9D1H0M6"/>
<keyword evidence="1" id="KW-0472">Membrane</keyword>
<comment type="caution">
    <text evidence="2">The sequence shown here is derived from an EMBL/GenBank/DDBJ whole genome shotgun (WGS) entry which is preliminary data.</text>
</comment>
<proteinExistence type="predicted"/>
<evidence type="ECO:0000313" key="3">
    <source>
        <dbReference type="Proteomes" id="UP000886842"/>
    </source>
</evidence>
<evidence type="ECO:0000313" key="2">
    <source>
        <dbReference type="EMBL" id="HIT76964.1"/>
    </source>
</evidence>
<protein>
    <submittedName>
        <fullName evidence="2">Uncharacterized protein</fullName>
    </submittedName>
</protein>
<name>A0A9D1H0M6_9ACTN</name>
<reference evidence="2" key="2">
    <citation type="journal article" date="2021" name="PeerJ">
        <title>Extensive microbial diversity within the chicken gut microbiome revealed by metagenomics and culture.</title>
        <authorList>
            <person name="Gilroy R."/>
            <person name="Ravi A."/>
            <person name="Getino M."/>
            <person name="Pursley I."/>
            <person name="Horton D.L."/>
            <person name="Alikhan N.F."/>
            <person name="Baker D."/>
            <person name="Gharbi K."/>
            <person name="Hall N."/>
            <person name="Watson M."/>
            <person name="Adriaenssens E.M."/>
            <person name="Foster-Nyarko E."/>
            <person name="Jarju S."/>
            <person name="Secka A."/>
            <person name="Antonio M."/>
            <person name="Oren A."/>
            <person name="Chaudhuri R.R."/>
            <person name="La Ragione R."/>
            <person name="Hildebrand F."/>
            <person name="Pallen M.J."/>
        </authorList>
    </citation>
    <scope>NUCLEOTIDE SEQUENCE</scope>
    <source>
        <strain evidence="2">ChiGjej1B1-24693</strain>
    </source>
</reference>
<keyword evidence="1" id="KW-1133">Transmembrane helix</keyword>
<evidence type="ECO:0000256" key="1">
    <source>
        <dbReference type="SAM" id="Phobius"/>
    </source>
</evidence>
<sequence length="54" mass="5851">MKYVKKIIVIVVVLFCLFYLFSRPEDAAAAVRGAVDAVVGAVESLFTFLASLAK</sequence>
<reference evidence="2" key="1">
    <citation type="submission" date="2020-10" db="EMBL/GenBank/DDBJ databases">
        <authorList>
            <person name="Gilroy R."/>
        </authorList>
    </citation>
    <scope>NUCLEOTIDE SEQUENCE</scope>
    <source>
        <strain evidence="2">ChiGjej1B1-24693</strain>
    </source>
</reference>
<dbReference type="Proteomes" id="UP000886842">
    <property type="component" value="Unassembled WGS sequence"/>
</dbReference>
<accession>A0A9D1H0M6</accession>
<keyword evidence="1" id="KW-0812">Transmembrane</keyword>